<dbReference type="Gene3D" id="3.30.1360.120">
    <property type="entry name" value="Probable tRNA modification gtpase trme, domain 1"/>
    <property type="match status" value="1"/>
</dbReference>
<dbReference type="SUPFAM" id="SSF54373">
    <property type="entry name" value="FAD-linked reductases, C-terminal domain"/>
    <property type="match status" value="1"/>
</dbReference>
<evidence type="ECO:0000256" key="1">
    <source>
        <dbReference type="ARBA" id="ARBA00008609"/>
    </source>
</evidence>
<comment type="caution">
    <text evidence="6">The sequence shown here is derived from an EMBL/GenBank/DDBJ whole genome shotgun (WGS) entry which is preliminary data.</text>
</comment>
<dbReference type="Pfam" id="PF01571">
    <property type="entry name" value="GCV_T"/>
    <property type="match status" value="1"/>
</dbReference>
<accession>A0AAW0WL29</accession>
<dbReference type="EMBL" id="JARKIK010000078">
    <property type="protein sequence ID" value="KAK8726915.1"/>
    <property type="molecule type" value="Genomic_DNA"/>
</dbReference>
<reference evidence="6 7" key="1">
    <citation type="journal article" date="2024" name="BMC Genomics">
        <title>Genome assembly of redclaw crayfish (Cherax quadricarinatus) provides insights into its immune adaptation and hypoxia tolerance.</title>
        <authorList>
            <person name="Liu Z."/>
            <person name="Zheng J."/>
            <person name="Li H."/>
            <person name="Fang K."/>
            <person name="Wang S."/>
            <person name="He J."/>
            <person name="Zhou D."/>
            <person name="Weng S."/>
            <person name="Chi M."/>
            <person name="Gu Z."/>
            <person name="He J."/>
            <person name="Li F."/>
            <person name="Wang M."/>
        </authorList>
    </citation>
    <scope>NUCLEOTIDE SEQUENCE [LARGE SCALE GENOMIC DNA]</scope>
    <source>
        <strain evidence="6">ZL_2023a</strain>
    </source>
</reference>
<evidence type="ECO:0000259" key="3">
    <source>
        <dbReference type="Pfam" id="PF01571"/>
    </source>
</evidence>
<evidence type="ECO:0000313" key="6">
    <source>
        <dbReference type="EMBL" id="KAK8726914.1"/>
    </source>
</evidence>
<dbReference type="FunFam" id="3.50.50.60:FF:000769">
    <property type="entry name" value="Sarcosine dehydrogenase"/>
    <property type="match status" value="1"/>
</dbReference>
<feature type="domain" description="GCVT N-terminal" evidence="3">
    <location>
        <begin position="473"/>
        <end position="785"/>
    </location>
</feature>
<dbReference type="InterPro" id="IPR027266">
    <property type="entry name" value="TrmE/GcvT-like"/>
</dbReference>
<dbReference type="PANTHER" id="PTHR43757">
    <property type="entry name" value="AMINOMETHYLTRANSFERASE"/>
    <property type="match status" value="1"/>
</dbReference>
<dbReference type="Pfam" id="PF16350">
    <property type="entry name" value="FAO_M"/>
    <property type="match status" value="1"/>
</dbReference>
<dbReference type="Gene3D" id="2.40.30.110">
    <property type="entry name" value="Aminomethyltransferase beta-barrel domains"/>
    <property type="match status" value="1"/>
</dbReference>
<feature type="domain" description="FAD dependent oxidoreductase central" evidence="5">
    <location>
        <begin position="416"/>
        <end position="471"/>
    </location>
</feature>
<evidence type="ECO:0000259" key="5">
    <source>
        <dbReference type="Pfam" id="PF16350"/>
    </source>
</evidence>
<proteinExistence type="inferred from homology"/>
<keyword evidence="7" id="KW-1185">Reference proteome</keyword>
<protein>
    <recommendedName>
        <fullName evidence="8">Sarcosine dehydrogenase</fullName>
    </recommendedName>
</protein>
<dbReference type="InterPro" id="IPR013977">
    <property type="entry name" value="GcvT_C"/>
</dbReference>
<dbReference type="Pfam" id="PF08669">
    <property type="entry name" value="GCV_T_C"/>
    <property type="match status" value="1"/>
</dbReference>
<evidence type="ECO:0000259" key="2">
    <source>
        <dbReference type="Pfam" id="PF01266"/>
    </source>
</evidence>
<dbReference type="InterPro" id="IPR029043">
    <property type="entry name" value="GcvT/YgfZ_C"/>
</dbReference>
<dbReference type="SUPFAM" id="SSF101790">
    <property type="entry name" value="Aminomethyltransferase beta-barrel domain"/>
    <property type="match status" value="1"/>
</dbReference>
<dbReference type="EMBL" id="JARKIK010000078">
    <property type="protein sequence ID" value="KAK8726914.1"/>
    <property type="molecule type" value="Genomic_DNA"/>
</dbReference>
<dbReference type="SUPFAM" id="SSF51905">
    <property type="entry name" value="FAD/NAD(P)-binding domain"/>
    <property type="match status" value="1"/>
</dbReference>
<evidence type="ECO:0008006" key="8">
    <source>
        <dbReference type="Google" id="ProtNLM"/>
    </source>
</evidence>
<feature type="domain" description="Aminomethyltransferase C-terminal" evidence="4">
    <location>
        <begin position="806"/>
        <end position="892"/>
    </location>
</feature>
<dbReference type="GO" id="GO:0005739">
    <property type="term" value="C:mitochondrion"/>
    <property type="evidence" value="ECO:0007669"/>
    <property type="project" value="TreeGrafter"/>
</dbReference>
<dbReference type="Proteomes" id="UP001445076">
    <property type="component" value="Unassembled WGS sequence"/>
</dbReference>
<dbReference type="Gene3D" id="3.30.70.1400">
    <property type="entry name" value="Aminomethyltransferase beta-barrel domains"/>
    <property type="match status" value="1"/>
</dbReference>
<comment type="similarity">
    <text evidence="1">Belongs to the GcvT family.</text>
</comment>
<dbReference type="PANTHER" id="PTHR43757:SF11">
    <property type="entry name" value="SARCOSINE DEHYDROGENASE"/>
    <property type="match status" value="1"/>
</dbReference>
<dbReference type="Pfam" id="PF01266">
    <property type="entry name" value="DAO"/>
    <property type="match status" value="1"/>
</dbReference>
<dbReference type="FunFam" id="2.40.30.110:FF:000008">
    <property type="entry name" value="Sarcosine dehydrogenase"/>
    <property type="match status" value="1"/>
</dbReference>
<feature type="domain" description="FAD dependent oxidoreductase" evidence="2">
    <location>
        <begin position="55"/>
        <end position="412"/>
    </location>
</feature>
<reference evidence="6" key="2">
    <citation type="submission" date="2024-01" db="EMBL/GenBank/DDBJ databases">
        <authorList>
            <person name="He J."/>
            <person name="Wang M."/>
            <person name="Zheng J."/>
            <person name="Liu Z."/>
        </authorList>
    </citation>
    <scope>NUCLEOTIDE SEQUENCE</scope>
    <source>
        <strain evidence="6">ZL_2023a</strain>
        <tissue evidence="6">Muscle</tissue>
    </source>
</reference>
<organism evidence="6 7">
    <name type="scientific">Cherax quadricarinatus</name>
    <name type="common">Australian red claw crayfish</name>
    <dbReference type="NCBI Taxonomy" id="27406"/>
    <lineage>
        <taxon>Eukaryota</taxon>
        <taxon>Metazoa</taxon>
        <taxon>Ecdysozoa</taxon>
        <taxon>Arthropoda</taxon>
        <taxon>Crustacea</taxon>
        <taxon>Multicrustacea</taxon>
        <taxon>Malacostraca</taxon>
        <taxon>Eumalacostraca</taxon>
        <taxon>Eucarida</taxon>
        <taxon>Decapoda</taxon>
        <taxon>Pleocyemata</taxon>
        <taxon>Astacidea</taxon>
        <taxon>Parastacoidea</taxon>
        <taxon>Parastacidae</taxon>
        <taxon>Cherax</taxon>
    </lineage>
</organism>
<dbReference type="InterPro" id="IPR028896">
    <property type="entry name" value="GcvT/YgfZ/DmdA"/>
</dbReference>
<dbReference type="AlphaFoldDB" id="A0AAW0WL29"/>
<dbReference type="InterPro" id="IPR006222">
    <property type="entry name" value="GCVT_N"/>
</dbReference>
<dbReference type="Gene3D" id="3.50.50.60">
    <property type="entry name" value="FAD/NAD(P)-binding domain"/>
    <property type="match status" value="1"/>
</dbReference>
<sequence>MAAPLRRLRELLVPLNCMKDGVRASSGMEGVPHKTTMKDQKVSSSNIRVPSEAEVVVVGGGSLGCSTLYHLARLGITNTVLLEAHQLTAGTTWHTAGLLWRLRPSDTEIQLIHTTREMLIRLEQETGVNPGWINNGGLFIASNKERLNEYKRLMTIGRVHGIESYVLDPTETKKLYPLLNVEDITGTLYCPGDGTMDPAGLCSALTRWARHAGATVVEQCPVSDIRTVETTLGGRKVKEVHTPYGVIKTDAVVNATGCWANDITSMVGIEVPLTPMKHSYVVTEKIPGIENMPNVRDHDASVYLRLQGDALSVGGYENNPIFLERLDRDFAFGLYELDWDAFSAHISGAVNRVPVLKTTGIKSTVCGPESFTPDHKPLMGEDPTVQGFYHCCGFNSSGMMLGGGCGDQLAKWVAQGSPEFDMFGYDIRRFHPPLNSNKAWVSARSHESYAKNYSIVFPHDEPLAARGQRRSPLHQVLEDKGCVFQERHGWERPGWFNSQPTPTMTYDWYGAYENPLNTDDLYKNLLTADYSFDFPTHHHTIQRECLACRKKAAIFDMSYFGKFYMTGPDAQRAADWIFSADVSRVPGTTVYTCMLNHKAGVEADLTVSICEGGEGSACDPTFTGRGFYLAAGGAAALQNLAHVVKEIRNNEWDVDVLDHTEKLAMLSVQGPNSRAILQQLTDEDLSDEVFPFSTHKVITIAGHKARALRLSFVGEMGWELHIPNSSAVAVYEAVMAVGTPLGLVNAGYRAIDSLSCEKGYRHWHADIRPDDTPFEAGLAFTCKLKTPIKFLGREALEVQKTEGITKKLVTFTLDDPLRPLWGLEGIWRNGEPVGYIRRAEYAFALGRPIAYGYVHNPSEGKVTSDFLESGRWQLESMGETFDATVHTRPPFDPKNLRIKGIYEDQPT</sequence>
<evidence type="ECO:0000313" key="7">
    <source>
        <dbReference type="Proteomes" id="UP001445076"/>
    </source>
</evidence>
<evidence type="ECO:0000259" key="4">
    <source>
        <dbReference type="Pfam" id="PF08669"/>
    </source>
</evidence>
<dbReference type="SUPFAM" id="SSF103025">
    <property type="entry name" value="Folate-binding domain"/>
    <property type="match status" value="1"/>
</dbReference>
<gene>
    <name evidence="6" type="ORF">OTU49_010127</name>
</gene>
<dbReference type="InterPro" id="IPR006076">
    <property type="entry name" value="FAD-dep_OxRdtase"/>
</dbReference>
<dbReference type="InterPro" id="IPR036188">
    <property type="entry name" value="FAD/NAD-bd_sf"/>
</dbReference>
<name>A0AAW0WL29_CHEQU</name>
<dbReference type="Gene3D" id="3.30.9.10">
    <property type="entry name" value="D-Amino Acid Oxidase, subunit A, domain 2"/>
    <property type="match status" value="1"/>
</dbReference>
<dbReference type="FunFam" id="3.30.1360.120:FF:000023">
    <property type="entry name" value="Sarcosine dehydrogenase"/>
    <property type="match status" value="1"/>
</dbReference>
<dbReference type="InterPro" id="IPR032503">
    <property type="entry name" value="FAO_M"/>
</dbReference>